<evidence type="ECO:0000256" key="4">
    <source>
        <dbReference type="ARBA" id="ARBA00022989"/>
    </source>
</evidence>
<evidence type="ECO:0000313" key="11">
    <source>
        <dbReference type="Proteomes" id="UP000064967"/>
    </source>
</evidence>
<keyword evidence="3" id="KW-0812">Transmembrane</keyword>
<organism evidence="10 11">
    <name type="scientific">Labilithrix luteola</name>
    <dbReference type="NCBI Taxonomy" id="1391654"/>
    <lineage>
        <taxon>Bacteria</taxon>
        <taxon>Pseudomonadati</taxon>
        <taxon>Myxococcota</taxon>
        <taxon>Polyangia</taxon>
        <taxon>Polyangiales</taxon>
        <taxon>Labilitrichaceae</taxon>
        <taxon>Labilithrix</taxon>
    </lineage>
</organism>
<gene>
    <name evidence="10" type="ORF">AKJ09_03484</name>
</gene>
<protein>
    <submittedName>
        <fullName evidence="10">cAMP-binding protein</fullName>
    </submittedName>
</protein>
<evidence type="ECO:0000256" key="5">
    <source>
        <dbReference type="ARBA" id="ARBA00023065"/>
    </source>
</evidence>
<dbReference type="AlphaFoldDB" id="A0A0K1PTG6"/>
<dbReference type="GO" id="GO:0044877">
    <property type="term" value="F:protein-containing complex binding"/>
    <property type="evidence" value="ECO:0007669"/>
    <property type="project" value="TreeGrafter"/>
</dbReference>
<evidence type="ECO:0000256" key="8">
    <source>
        <dbReference type="ARBA" id="ARBA00023303"/>
    </source>
</evidence>
<evidence type="ECO:0000313" key="10">
    <source>
        <dbReference type="EMBL" id="AKU96820.1"/>
    </source>
</evidence>
<dbReference type="GO" id="GO:0005221">
    <property type="term" value="F:intracellularly cyclic nucleotide-activated monoatomic cation channel activity"/>
    <property type="evidence" value="ECO:0007669"/>
    <property type="project" value="InterPro"/>
</dbReference>
<dbReference type="PANTHER" id="PTHR45638">
    <property type="entry name" value="CYCLIC NUCLEOTIDE-GATED CATION CHANNEL SUBUNIT A"/>
    <property type="match status" value="1"/>
</dbReference>
<dbReference type="EMBL" id="CP012333">
    <property type="protein sequence ID" value="AKU96820.1"/>
    <property type="molecule type" value="Genomic_DNA"/>
</dbReference>
<keyword evidence="5" id="KW-0406">Ion transport</keyword>
<evidence type="ECO:0000256" key="6">
    <source>
        <dbReference type="ARBA" id="ARBA00023136"/>
    </source>
</evidence>
<dbReference type="SUPFAM" id="SSF51206">
    <property type="entry name" value="cAMP-binding domain-like"/>
    <property type="match status" value="1"/>
</dbReference>
<dbReference type="InterPro" id="IPR018488">
    <property type="entry name" value="cNMP-bd_CS"/>
</dbReference>
<name>A0A0K1PTG6_9BACT</name>
<dbReference type="Proteomes" id="UP000064967">
    <property type="component" value="Chromosome"/>
</dbReference>
<proteinExistence type="predicted"/>
<dbReference type="Gene3D" id="2.60.120.10">
    <property type="entry name" value="Jelly Rolls"/>
    <property type="match status" value="1"/>
</dbReference>
<keyword evidence="8" id="KW-0407">Ion channel</keyword>
<keyword evidence="2" id="KW-0813">Transport</keyword>
<dbReference type="PROSITE" id="PS50042">
    <property type="entry name" value="CNMP_BINDING_3"/>
    <property type="match status" value="1"/>
</dbReference>
<dbReference type="SMART" id="SM00100">
    <property type="entry name" value="cNMP"/>
    <property type="match status" value="1"/>
</dbReference>
<keyword evidence="11" id="KW-1185">Reference proteome</keyword>
<keyword evidence="7" id="KW-1071">Ligand-gated ion channel</keyword>
<sequence>MLSRWTPASFGAMSVNTMSSVKPPRRDEPGVTIAQLREVGLFGALSDEFLDHLVATLTVQRVMPGDTIFREGDPAREMYVVLDGEMEVLKRSRRGRETRVAILGPNDSFGEMSIIDMQPRSATVRALGAARLLKISTEEMDALYRHDLKSYSLIVLNLARDLSRRLRVTDGLLADITANVLEEYVQTPAGKR</sequence>
<keyword evidence="4" id="KW-1133">Transmembrane helix</keyword>
<evidence type="ECO:0000256" key="7">
    <source>
        <dbReference type="ARBA" id="ARBA00023286"/>
    </source>
</evidence>
<dbReference type="InterPro" id="IPR014710">
    <property type="entry name" value="RmlC-like_jellyroll"/>
</dbReference>
<dbReference type="Pfam" id="PF00027">
    <property type="entry name" value="cNMP_binding"/>
    <property type="match status" value="1"/>
</dbReference>
<evidence type="ECO:0000256" key="3">
    <source>
        <dbReference type="ARBA" id="ARBA00022692"/>
    </source>
</evidence>
<dbReference type="InterPro" id="IPR050866">
    <property type="entry name" value="CNG_cation_channel"/>
</dbReference>
<dbReference type="KEGG" id="llu:AKJ09_03484"/>
<evidence type="ECO:0000256" key="1">
    <source>
        <dbReference type="ARBA" id="ARBA00004141"/>
    </source>
</evidence>
<accession>A0A0K1PTG6</accession>
<dbReference type="InterPro" id="IPR000595">
    <property type="entry name" value="cNMP-bd_dom"/>
</dbReference>
<feature type="domain" description="Cyclic nucleotide-binding" evidence="9">
    <location>
        <begin position="41"/>
        <end position="143"/>
    </location>
</feature>
<evidence type="ECO:0000256" key="2">
    <source>
        <dbReference type="ARBA" id="ARBA00022448"/>
    </source>
</evidence>
<evidence type="ECO:0000259" key="9">
    <source>
        <dbReference type="PROSITE" id="PS50042"/>
    </source>
</evidence>
<dbReference type="InterPro" id="IPR018490">
    <property type="entry name" value="cNMP-bd_dom_sf"/>
</dbReference>
<dbReference type="PANTHER" id="PTHR45638:SF11">
    <property type="entry name" value="CYCLIC NUCLEOTIDE-GATED CATION CHANNEL SUBUNIT A"/>
    <property type="match status" value="1"/>
</dbReference>
<reference evidence="10 11" key="1">
    <citation type="submission" date="2015-08" db="EMBL/GenBank/DDBJ databases">
        <authorList>
            <person name="Babu N.S."/>
            <person name="Beckwith C.J."/>
            <person name="Beseler K.G."/>
            <person name="Brison A."/>
            <person name="Carone J.V."/>
            <person name="Caskin T.P."/>
            <person name="Diamond M."/>
            <person name="Durham M.E."/>
            <person name="Foxe J.M."/>
            <person name="Go M."/>
            <person name="Henderson B.A."/>
            <person name="Jones I.B."/>
            <person name="McGettigan J.A."/>
            <person name="Micheletti S.J."/>
            <person name="Nasrallah M.E."/>
            <person name="Ortiz D."/>
            <person name="Piller C.R."/>
            <person name="Privatt S.R."/>
            <person name="Schneider S.L."/>
            <person name="Sharp S."/>
            <person name="Smith T.C."/>
            <person name="Stanton J.D."/>
            <person name="Ullery H.E."/>
            <person name="Wilson R.J."/>
            <person name="Serrano M.G."/>
            <person name="Buck G."/>
            <person name="Lee V."/>
            <person name="Wang Y."/>
            <person name="Carvalho R."/>
            <person name="Voegtly L."/>
            <person name="Shi R."/>
            <person name="Duckworth R."/>
            <person name="Johnson A."/>
            <person name="Loviza R."/>
            <person name="Walstead R."/>
            <person name="Shah Z."/>
            <person name="Kiflezghi M."/>
            <person name="Wade K."/>
            <person name="Ball S.L."/>
            <person name="Bradley K.W."/>
            <person name="Asai D.J."/>
            <person name="Bowman C.A."/>
            <person name="Russell D.A."/>
            <person name="Pope W.H."/>
            <person name="Jacobs-Sera D."/>
            <person name="Hendrix R.W."/>
            <person name="Hatfull G.F."/>
        </authorList>
    </citation>
    <scope>NUCLEOTIDE SEQUENCE [LARGE SCALE GENOMIC DNA]</scope>
    <source>
        <strain evidence="10 11">DSM 27648</strain>
    </source>
</reference>
<dbReference type="GO" id="GO:0016020">
    <property type="term" value="C:membrane"/>
    <property type="evidence" value="ECO:0007669"/>
    <property type="project" value="UniProtKB-SubCell"/>
</dbReference>
<comment type="subcellular location">
    <subcellularLocation>
        <location evidence="1">Membrane</location>
        <topology evidence="1">Multi-pass membrane protein</topology>
    </subcellularLocation>
</comment>
<dbReference type="CDD" id="cd00038">
    <property type="entry name" value="CAP_ED"/>
    <property type="match status" value="1"/>
</dbReference>
<keyword evidence="6" id="KW-0472">Membrane</keyword>
<dbReference type="PRINTS" id="PR00103">
    <property type="entry name" value="CAMPKINASE"/>
</dbReference>
<dbReference type="STRING" id="1391654.AKJ09_03484"/>
<dbReference type="PROSITE" id="PS00889">
    <property type="entry name" value="CNMP_BINDING_2"/>
    <property type="match status" value="1"/>
</dbReference>